<reference evidence="2 3" key="1">
    <citation type="submission" date="2019-01" db="EMBL/GenBank/DDBJ databases">
        <title>Sequencing of cultivated peanut Arachis hypogaea provides insights into genome evolution and oil improvement.</title>
        <authorList>
            <person name="Chen X."/>
        </authorList>
    </citation>
    <scope>NUCLEOTIDE SEQUENCE [LARGE SCALE GENOMIC DNA]</scope>
    <source>
        <strain evidence="3">cv. Fuhuasheng</strain>
        <tissue evidence="2">Leaves</tissue>
    </source>
</reference>
<dbReference type="GO" id="GO:0031559">
    <property type="term" value="F:oxidosqualene cyclase activity"/>
    <property type="evidence" value="ECO:0007669"/>
    <property type="project" value="UniProtKB-ARBA"/>
</dbReference>
<dbReference type="GO" id="GO:0016104">
    <property type="term" value="P:triterpenoid biosynthetic process"/>
    <property type="evidence" value="ECO:0007669"/>
    <property type="project" value="InterPro"/>
</dbReference>
<name>A0A444X1U9_ARAHY</name>
<sequence>MHWPGKKLRERALMTVMKHIHYEDENTRYICIGPVNKGYNGSQLQDVVFAVQAIISSNLLEEYGQTIRKAHSFIKKSYILEDCLDDLNYWYCHISKGAWPFSTKDHGWPISDCTSEELKIAGEPIEAERLYDAVNIVLSLQNNDSGFATYELTRSYRWLAIINPAETFGDILCGMYISLSASIGISLKIISHASPRRNKLIPLNHSNLLNRYGSWRVCFTYATWFGINRLIVAGNSYIDSPAICKACEFLLSKKLSNVYSNLENNRAHLVNTLWALLALITTGQAR</sequence>
<dbReference type="EMBL" id="SDMP01000020">
    <property type="protein sequence ID" value="RYQ83629.1"/>
    <property type="molecule type" value="Genomic_DNA"/>
</dbReference>
<proteinExistence type="inferred from homology"/>
<accession>A0A444X1U9</accession>
<dbReference type="Proteomes" id="UP000289738">
    <property type="component" value="Chromosome B10"/>
</dbReference>
<dbReference type="PANTHER" id="PTHR11764">
    <property type="entry name" value="TERPENE CYCLASE/MUTASE FAMILY MEMBER"/>
    <property type="match status" value="1"/>
</dbReference>
<evidence type="ECO:0000256" key="1">
    <source>
        <dbReference type="ARBA" id="ARBA00009755"/>
    </source>
</evidence>
<protein>
    <recommendedName>
        <fullName evidence="4">Squalene cyclase C-terminal domain-containing protein</fullName>
    </recommendedName>
</protein>
<evidence type="ECO:0000313" key="3">
    <source>
        <dbReference type="Proteomes" id="UP000289738"/>
    </source>
</evidence>
<dbReference type="Gene3D" id="1.50.10.20">
    <property type="match status" value="2"/>
</dbReference>
<dbReference type="AlphaFoldDB" id="A0A444X1U9"/>
<dbReference type="InterPro" id="IPR008930">
    <property type="entry name" value="Terpenoid_cyclase/PrenylTrfase"/>
</dbReference>
<dbReference type="PANTHER" id="PTHR11764:SF20">
    <property type="entry name" value="LANOSTEROL SYNTHASE"/>
    <property type="match status" value="1"/>
</dbReference>
<comment type="similarity">
    <text evidence="1">Belongs to the terpene cyclase/mutase family.</text>
</comment>
<gene>
    <name evidence="2" type="ORF">Ahy_B10g102388</name>
</gene>
<dbReference type="GO" id="GO:0005811">
    <property type="term" value="C:lipid droplet"/>
    <property type="evidence" value="ECO:0007669"/>
    <property type="project" value="InterPro"/>
</dbReference>
<comment type="caution">
    <text evidence="2">The sequence shown here is derived from an EMBL/GenBank/DDBJ whole genome shotgun (WGS) entry which is preliminary data.</text>
</comment>
<dbReference type="InterPro" id="IPR018333">
    <property type="entry name" value="Squalene_cyclase"/>
</dbReference>
<evidence type="ECO:0008006" key="4">
    <source>
        <dbReference type="Google" id="ProtNLM"/>
    </source>
</evidence>
<dbReference type="STRING" id="3818.A0A444X1U9"/>
<evidence type="ECO:0000313" key="2">
    <source>
        <dbReference type="EMBL" id="RYQ83629.1"/>
    </source>
</evidence>
<keyword evidence="3" id="KW-1185">Reference proteome</keyword>
<organism evidence="2 3">
    <name type="scientific">Arachis hypogaea</name>
    <name type="common">Peanut</name>
    <dbReference type="NCBI Taxonomy" id="3818"/>
    <lineage>
        <taxon>Eukaryota</taxon>
        <taxon>Viridiplantae</taxon>
        <taxon>Streptophyta</taxon>
        <taxon>Embryophyta</taxon>
        <taxon>Tracheophyta</taxon>
        <taxon>Spermatophyta</taxon>
        <taxon>Magnoliopsida</taxon>
        <taxon>eudicotyledons</taxon>
        <taxon>Gunneridae</taxon>
        <taxon>Pentapetalae</taxon>
        <taxon>rosids</taxon>
        <taxon>fabids</taxon>
        <taxon>Fabales</taxon>
        <taxon>Fabaceae</taxon>
        <taxon>Papilionoideae</taxon>
        <taxon>50 kb inversion clade</taxon>
        <taxon>dalbergioids sensu lato</taxon>
        <taxon>Dalbergieae</taxon>
        <taxon>Pterocarpus clade</taxon>
        <taxon>Arachis</taxon>
    </lineage>
</organism>
<dbReference type="SUPFAM" id="SSF48239">
    <property type="entry name" value="Terpenoid cyclases/Protein prenyltransferases"/>
    <property type="match status" value="1"/>
</dbReference>